<dbReference type="EMBL" id="CM047904">
    <property type="protein sequence ID" value="KAJ0090445.1"/>
    <property type="molecule type" value="Genomic_DNA"/>
</dbReference>
<evidence type="ECO:0000313" key="1">
    <source>
        <dbReference type="EMBL" id="KAJ0090445.1"/>
    </source>
</evidence>
<accession>A0ACC1AUV1</accession>
<organism evidence="1 2">
    <name type="scientific">Pistacia atlantica</name>
    <dbReference type="NCBI Taxonomy" id="434234"/>
    <lineage>
        <taxon>Eukaryota</taxon>
        <taxon>Viridiplantae</taxon>
        <taxon>Streptophyta</taxon>
        <taxon>Embryophyta</taxon>
        <taxon>Tracheophyta</taxon>
        <taxon>Spermatophyta</taxon>
        <taxon>Magnoliopsida</taxon>
        <taxon>eudicotyledons</taxon>
        <taxon>Gunneridae</taxon>
        <taxon>Pentapetalae</taxon>
        <taxon>rosids</taxon>
        <taxon>malvids</taxon>
        <taxon>Sapindales</taxon>
        <taxon>Anacardiaceae</taxon>
        <taxon>Pistacia</taxon>
    </lineage>
</organism>
<reference evidence="2" key="1">
    <citation type="journal article" date="2023" name="G3 (Bethesda)">
        <title>Genome assembly and association tests identify interacting loci associated with vigor, precocity, and sex in interspecific pistachio rootstocks.</title>
        <authorList>
            <person name="Palmer W."/>
            <person name="Jacygrad E."/>
            <person name="Sagayaradj S."/>
            <person name="Cavanaugh K."/>
            <person name="Han R."/>
            <person name="Bertier L."/>
            <person name="Beede B."/>
            <person name="Kafkas S."/>
            <person name="Golino D."/>
            <person name="Preece J."/>
            <person name="Michelmore R."/>
        </authorList>
    </citation>
    <scope>NUCLEOTIDE SEQUENCE [LARGE SCALE GENOMIC DNA]</scope>
</reference>
<keyword evidence="2" id="KW-1185">Reference proteome</keyword>
<name>A0ACC1AUV1_9ROSI</name>
<proteinExistence type="predicted"/>
<gene>
    <name evidence="1" type="ORF">Patl1_12899</name>
</gene>
<protein>
    <submittedName>
        <fullName evidence="1">Uncharacterized protein</fullName>
    </submittedName>
</protein>
<evidence type="ECO:0000313" key="2">
    <source>
        <dbReference type="Proteomes" id="UP001164250"/>
    </source>
</evidence>
<sequence length="638" mass="70302">MEQGEKISDFAPKKLARQLDFTVCRASANGILSEQSIKSHSQPQQSQSHPKSQKEVELQVASLPQPQPQPHVQLQLQPESQLQVQWQIRSQPQVTPQWQARPQQAAMMHRIPHPVQKLQMPTPHMAKQESPRSQPRGNNEAKDGTPKKHKQCNCRNSRCLKLYCECFAAGIFCDGCNCVNCHNNVEHEAARKEAVETTLERNPHAFRPKIASSPHASQDAREDARDAQLAVKHNKGCHCKKSGCLKKYCECFQANILCSENCKCLDCKNFEGSEERRALFHGDHNAIAFMQRAANAAISGAIGSSGYGTPLAMKKRKSEELLFGVAAKDQSIKRNAPCQQSSLSLSFLFFLQENHLRNSAVSPIQSVPVSHSTNTAISGSSKFTYRSPLADILQPQDMKDLCSLLVVFSSKATMTLTEKIGEMDTKTQRNNTKTDVASSTQEIEDSKQGNAFNNGARNDPSIGNSMDVEERSVSGADGCDMQNERPLSPGTRALMCDEEDTMFMAAGSPTGLAGRCPSTTQKYNGHECTRIYAEQERIILTAFRDILNDLITVGSIKETMCSPSAKSETKRLEPVENGTMKAVMEMKNHKEPCGNSTGKPILPAAVELSQTPATITSTCKNDLPIKVGLPIENEKMDS</sequence>
<dbReference type="Proteomes" id="UP001164250">
    <property type="component" value="Chromosome 8"/>
</dbReference>
<comment type="caution">
    <text evidence="1">The sequence shown here is derived from an EMBL/GenBank/DDBJ whole genome shotgun (WGS) entry which is preliminary data.</text>
</comment>